<dbReference type="Proteomes" id="UP000182344">
    <property type="component" value="Unassembled WGS sequence"/>
</dbReference>
<comment type="caution">
    <text evidence="1">The sequence shown here is derived from an EMBL/GenBank/DDBJ whole genome shotgun (WGS) entry which is preliminary data.</text>
</comment>
<dbReference type="AlphaFoldDB" id="A0A1J5I8S6"/>
<dbReference type="STRING" id="1805376.AUK05_00835"/>
<evidence type="ECO:0008006" key="3">
    <source>
        <dbReference type="Google" id="ProtNLM"/>
    </source>
</evidence>
<proteinExistence type="predicted"/>
<evidence type="ECO:0000313" key="1">
    <source>
        <dbReference type="EMBL" id="OIP87616.1"/>
    </source>
</evidence>
<protein>
    <recommendedName>
        <fullName evidence="3">Nucleotidyltransferase</fullName>
    </recommendedName>
</protein>
<dbReference type="InterPro" id="IPR014942">
    <property type="entry name" value="AbiEii"/>
</dbReference>
<name>A0A1J5I8S6_9BACT</name>
<dbReference type="Gene3D" id="3.10.450.620">
    <property type="entry name" value="JHP933, nucleotidyltransferase-like core domain"/>
    <property type="match status" value="1"/>
</dbReference>
<dbReference type="EMBL" id="MNZO01000013">
    <property type="protein sequence ID" value="OIP87616.1"/>
    <property type="molecule type" value="Genomic_DNA"/>
</dbReference>
<accession>A0A1J5I8S6</accession>
<reference evidence="1 2" key="1">
    <citation type="journal article" date="2016" name="Environ. Microbiol.">
        <title>Genomic resolution of a cold subsurface aquifer community provides metabolic insights for novel microbes adapted to high CO concentrations.</title>
        <authorList>
            <person name="Probst A.J."/>
            <person name="Castelle C.J."/>
            <person name="Singh A."/>
            <person name="Brown C.T."/>
            <person name="Anantharaman K."/>
            <person name="Sharon I."/>
            <person name="Hug L.A."/>
            <person name="Burstein D."/>
            <person name="Emerson J.B."/>
            <person name="Thomas B.C."/>
            <person name="Banfield J.F."/>
        </authorList>
    </citation>
    <scope>NUCLEOTIDE SEQUENCE [LARGE SCALE GENOMIC DNA]</scope>
    <source>
        <strain evidence="1">CG2_30_35_20</strain>
    </source>
</reference>
<gene>
    <name evidence="1" type="ORF">AUK05_00835</name>
</gene>
<sequence>MIVNRQADIIHKVHLLRVLTKIIDNPILSQSLYFKGGTCASMQNILDRFSVDLDFDVKSKSDEKVLRSEFHKIFKKLDYTISQESKVALEFFLKYKNGPNLRNTLKIDALNFQVKSNLYAPIFLPEIGRTINCQTKETIFANKLVAVKDRFNKHKSIACRDIYDIHHFFMIGLNYRSEIIIERTGLSPHKYFEYLINFIDQKVTQQLIDQDLNTLLPLDSFNKIRKILKSETILFLQNNI</sequence>
<evidence type="ECO:0000313" key="2">
    <source>
        <dbReference type="Proteomes" id="UP000182344"/>
    </source>
</evidence>
<dbReference type="Pfam" id="PF08843">
    <property type="entry name" value="AbiEii"/>
    <property type="match status" value="1"/>
</dbReference>
<organism evidence="1 2">
    <name type="scientific">Candidatus Shapirobacteria bacterium CG2_30_35_20</name>
    <dbReference type="NCBI Taxonomy" id="1805376"/>
    <lineage>
        <taxon>Bacteria</taxon>
        <taxon>Candidatus Shapironibacteriota</taxon>
    </lineage>
</organism>